<keyword evidence="2" id="KW-0808">Transferase</keyword>
<gene>
    <name evidence="2" type="ORF">Daura_24970</name>
</gene>
<dbReference type="InterPro" id="IPR000182">
    <property type="entry name" value="GNAT_dom"/>
</dbReference>
<accession>A0A9Q9MLL9</accession>
<dbReference type="Proteomes" id="UP001058003">
    <property type="component" value="Chromosome"/>
</dbReference>
<evidence type="ECO:0000313" key="3">
    <source>
        <dbReference type="Proteomes" id="UP001058003"/>
    </source>
</evidence>
<dbReference type="KEGG" id="daur:Daura_24970"/>
<dbReference type="Pfam" id="PF13508">
    <property type="entry name" value="Acetyltransf_7"/>
    <property type="match status" value="1"/>
</dbReference>
<dbReference type="EMBL" id="CP073767">
    <property type="protein sequence ID" value="UWZ59125.1"/>
    <property type="molecule type" value="Genomic_DNA"/>
</dbReference>
<organism evidence="2 3">
    <name type="scientific">Dactylosporangium aurantiacum</name>
    <dbReference type="NCBI Taxonomy" id="35754"/>
    <lineage>
        <taxon>Bacteria</taxon>
        <taxon>Bacillati</taxon>
        <taxon>Actinomycetota</taxon>
        <taxon>Actinomycetes</taxon>
        <taxon>Micromonosporales</taxon>
        <taxon>Micromonosporaceae</taxon>
        <taxon>Dactylosporangium</taxon>
    </lineage>
</organism>
<feature type="domain" description="N-acetyltransferase" evidence="1">
    <location>
        <begin position="2"/>
        <end position="170"/>
    </location>
</feature>
<reference evidence="2" key="1">
    <citation type="submission" date="2021-04" db="EMBL/GenBank/DDBJ databases">
        <title>Dactylosporangium aurantiacum NRRL B-8018 full assembly.</title>
        <authorList>
            <person name="Hartkoorn R.C."/>
            <person name="Beaudoing E."/>
            <person name="Hot D."/>
        </authorList>
    </citation>
    <scope>NUCLEOTIDE SEQUENCE</scope>
    <source>
        <strain evidence="2">NRRL B-8018</strain>
    </source>
</reference>
<dbReference type="AlphaFoldDB" id="A0A9Q9MLL9"/>
<proteinExistence type="predicted"/>
<dbReference type="Gene3D" id="3.40.630.30">
    <property type="match status" value="1"/>
</dbReference>
<keyword evidence="2" id="KW-0012">Acyltransferase</keyword>
<keyword evidence="3" id="KW-1185">Reference proteome</keyword>
<evidence type="ECO:0000313" key="2">
    <source>
        <dbReference type="EMBL" id="UWZ59125.1"/>
    </source>
</evidence>
<dbReference type="GO" id="GO:0016747">
    <property type="term" value="F:acyltransferase activity, transferring groups other than amino-acyl groups"/>
    <property type="evidence" value="ECO:0007669"/>
    <property type="project" value="InterPro"/>
</dbReference>
<evidence type="ECO:0000259" key="1">
    <source>
        <dbReference type="PROSITE" id="PS51186"/>
    </source>
</evidence>
<protein>
    <submittedName>
        <fullName evidence="2">GNAT family N-acetyltransferase</fullName>
        <ecNumber evidence="2">2.3.1.-</ecNumber>
    </submittedName>
</protein>
<dbReference type="PROSITE" id="PS51186">
    <property type="entry name" value="GNAT"/>
    <property type="match status" value="1"/>
</dbReference>
<dbReference type="RefSeq" id="WP_063745651.1">
    <property type="nucleotide sequence ID" value="NZ_CP073767.1"/>
</dbReference>
<sequence>MTELLDATRFLALRAGLADVYRAVFGRAPWSEPPAAAQAFADRLPDEAGQPGFRAVVARDGGGTLTGFGYGYLTPSPFPTGRSYDSVRAAVGDRAADTLSGTFEVLELAVRPDAHGQGTGRSMLTALVADRPAWLLTATFAPGAVAFYDRCGWKRLGEADDIVVYGAPAGSTAGH</sequence>
<dbReference type="SUPFAM" id="SSF55729">
    <property type="entry name" value="Acyl-CoA N-acyltransferases (Nat)"/>
    <property type="match status" value="1"/>
</dbReference>
<name>A0A9Q9MLL9_9ACTN</name>
<dbReference type="InterPro" id="IPR016181">
    <property type="entry name" value="Acyl_CoA_acyltransferase"/>
</dbReference>
<dbReference type="EC" id="2.3.1.-" evidence="2"/>